<evidence type="ECO:0000259" key="8">
    <source>
        <dbReference type="Pfam" id="PF07810"/>
    </source>
</evidence>
<protein>
    <recommendedName>
        <fullName evidence="8">TMC domain-containing protein</fullName>
    </recommendedName>
</protein>
<evidence type="ECO:0000313" key="10">
    <source>
        <dbReference type="Proteomes" id="UP001497623"/>
    </source>
</evidence>
<feature type="transmembrane region" description="Helical" evidence="7">
    <location>
        <begin position="166"/>
        <end position="184"/>
    </location>
</feature>
<dbReference type="PANTHER" id="PTHR23302">
    <property type="entry name" value="TRANSMEMBRANE CHANNEL-RELATED"/>
    <property type="match status" value="1"/>
</dbReference>
<dbReference type="Proteomes" id="UP001497623">
    <property type="component" value="Unassembled WGS sequence"/>
</dbReference>
<gene>
    <name evidence="9" type="ORF">MNOR_LOCUS6066</name>
</gene>
<feature type="compositionally biased region" description="Acidic residues" evidence="6">
    <location>
        <begin position="1511"/>
        <end position="1521"/>
    </location>
</feature>
<dbReference type="InterPro" id="IPR012496">
    <property type="entry name" value="TMC_dom"/>
</dbReference>
<feature type="compositionally biased region" description="Basic and acidic residues" evidence="6">
    <location>
        <begin position="1248"/>
        <end position="1306"/>
    </location>
</feature>
<feature type="transmembrane region" description="Helical" evidence="7">
    <location>
        <begin position="331"/>
        <end position="351"/>
    </location>
</feature>
<dbReference type="PANTHER" id="PTHR23302:SF40">
    <property type="entry name" value="TRANSMEMBRANE CHANNEL-LIKE PROTEIN"/>
    <property type="match status" value="1"/>
</dbReference>
<dbReference type="Pfam" id="PF07810">
    <property type="entry name" value="TMC"/>
    <property type="match status" value="1"/>
</dbReference>
<feature type="transmembrane region" description="Helical" evidence="7">
    <location>
        <begin position="1063"/>
        <end position="1086"/>
    </location>
</feature>
<sequence length="1621" mass="183450">MSRKLRLAVASREYIQRHESELEQHLAQSSSTKDVLYRYFIMARRVVRTLVTPVKRFLTRLLPWVGVGGGGNPPIYYFSGWSWSSIVGIKVGFRTALSTMKEIIITFLSTERWGTGERKLMLPEDRISAYDFKVLWDFEGMLRYSPMFYGYYSKAKSTSAGYRVPLAYFLTATCVYAYSFVAILRKMAANNRMSKLADDDECTFTWKVLVGWDYTVGNLEAAQNKVAAIHTGFKEVLLEAQEAQKEEEGTSWKLTARRVLGHFLVFGMICLSAYAIVLLVKRSEGVDSDSSWWRQNELTLILALIGNAFPNFFDIVGLMEMYHPRKQLQWQLTRIMALNLLNLYTLIFALFNKVNDMSGELGIMKSNISSQYISMTTPSTMFLDSTVTDATTYTTSPDSSSSGLALDQFTTSAAATASHSTYHMYSENMDLATIAFSTLGVLSILKNLTESSLETKKDSDIMDLPTESYCQRISVPCETTTTMSMDIENNFTMKYETSEINSTFTAEHLFTTTTAEVSEINLYNNTDTDNETKAEVSEIDLYKDTDKDIETKAEVSEIDIYNETNTGIEAREDLPDNENSSSLIFPEYHFTDFYGSPHSAIYVDANESEELSTASTALSTSQTTQAAGLKISTSAANIQTTEATLSPEDISFNELMKLAPRIPGFHPSFLSGLDYNDFDYDPSDTVSPTERPRVKRENRNESFNSILKKENYTVFHLDNTTELNVSDIDIYSDINNNENFTILNMSEIADNITFTTPTLSENISSLHSTDEYSNLINHTEIVSYEITSSSTYSSTPFTPTSDSFEMLNESLLETTTTNLPSKIAFFNSSSKNSVTGECYVEVCEEGPVDVKSSSSGNGCSYGGGVTPPPLIISRWSWSSIDYSVLKIHSRQIGRIRVVGRSALYPPTRQAFGTALCISTTTVPHPEALVPLLPTQRRKRLRKLCWETMFGQEIIKLTVMDLIITVVTIVVGDYFRAVIVRLFNRCSCWDLEKKFPGYPDFKIAENILHLVNNQGLVWSENLLNPISVPAIKELIALNPVLSWAVVTSNVPPETVFKASDNNNFYLTLLLTMLFLCTLPVGYAVVWVDPSWHCGPFSDYPKIYQLFTHTLIGALPASFHPVIDYISSPGVVIPAGLLLVLIIYYQVALTGALREANRDLKEQLHQERSSEKRKALEANSGKPRSETPTTRWNRVLPLTPMPRSRLDGIGGSFSISDKNKLKECNDIEKAPLVNHLIERDDGTWPDDITEAGHSEVFDDSLSEPRKDSRDRTVENKNKRHDIKKDDSKRQGRDDKREEDKAEKIHEQLPRSPRSPRNRNIRNNSYPPNARDEYDVSPMGRNQDQKSYHSKDRKHSGDEHKNSPSHISYIEKPKKNQGVTAMKMQEKMPQSVISELSKVVIPKSPAKAKKRNSYDFPAVINENQDVSHTKENRSRHRRESSIPKIEEVRKNNQKEEKKNQVEDNSHDNLKHKRSSSEESQKMQTIPLIKISKEDSVERSLQQAKLERQSKTLEEQDPSDEEQDQEIPKSKENNNLDENPLYNTEDGEIQKHKNQRKKIDSSNKKQGRNAPLAKREDLELQDLNDSLQNEKYSDEDDSEKTDATLVVIPAGEPIPTETDLDDLKR</sequence>
<feature type="region of interest" description="Disordered" evidence="6">
    <location>
        <begin position="1242"/>
        <end position="1621"/>
    </location>
</feature>
<keyword evidence="10" id="KW-1185">Reference proteome</keyword>
<feature type="transmembrane region" description="Helical" evidence="7">
    <location>
        <begin position="300"/>
        <end position="319"/>
    </location>
</feature>
<feature type="non-terminal residue" evidence="9">
    <location>
        <position position="1621"/>
    </location>
</feature>
<feature type="compositionally biased region" description="Basic and acidic residues" evidence="6">
    <location>
        <begin position="1162"/>
        <end position="1174"/>
    </location>
</feature>
<reference evidence="9 10" key="1">
    <citation type="submission" date="2024-05" db="EMBL/GenBank/DDBJ databases">
        <authorList>
            <person name="Wallberg A."/>
        </authorList>
    </citation>
    <scope>NUCLEOTIDE SEQUENCE [LARGE SCALE GENOMIC DNA]</scope>
</reference>
<name>A0AAV2PXW1_MEGNR</name>
<feature type="transmembrane region" description="Helical" evidence="7">
    <location>
        <begin position="259"/>
        <end position="280"/>
    </location>
</feature>
<keyword evidence="4 7" id="KW-1133">Transmembrane helix</keyword>
<accession>A0AAV2PXW1</accession>
<evidence type="ECO:0000256" key="5">
    <source>
        <dbReference type="ARBA" id="ARBA00023136"/>
    </source>
</evidence>
<feature type="compositionally biased region" description="Basic and acidic residues" evidence="6">
    <location>
        <begin position="1501"/>
        <end position="1510"/>
    </location>
</feature>
<evidence type="ECO:0000256" key="4">
    <source>
        <dbReference type="ARBA" id="ARBA00022989"/>
    </source>
</evidence>
<comment type="similarity">
    <text evidence="2">Belongs to the TMC family.</text>
</comment>
<evidence type="ECO:0000256" key="7">
    <source>
        <dbReference type="SAM" id="Phobius"/>
    </source>
</evidence>
<organism evidence="9 10">
    <name type="scientific">Meganyctiphanes norvegica</name>
    <name type="common">Northern krill</name>
    <name type="synonym">Thysanopoda norvegica</name>
    <dbReference type="NCBI Taxonomy" id="48144"/>
    <lineage>
        <taxon>Eukaryota</taxon>
        <taxon>Metazoa</taxon>
        <taxon>Ecdysozoa</taxon>
        <taxon>Arthropoda</taxon>
        <taxon>Crustacea</taxon>
        <taxon>Multicrustacea</taxon>
        <taxon>Malacostraca</taxon>
        <taxon>Eumalacostraca</taxon>
        <taxon>Eucarida</taxon>
        <taxon>Euphausiacea</taxon>
        <taxon>Euphausiidae</taxon>
        <taxon>Meganyctiphanes</taxon>
    </lineage>
</organism>
<comment type="caution">
    <text evidence="9">The sequence shown here is derived from an EMBL/GenBank/DDBJ whole genome shotgun (WGS) entry which is preliminary data.</text>
</comment>
<feature type="transmembrane region" description="Helical" evidence="7">
    <location>
        <begin position="953"/>
        <end position="974"/>
    </location>
</feature>
<evidence type="ECO:0000256" key="2">
    <source>
        <dbReference type="ARBA" id="ARBA00006510"/>
    </source>
</evidence>
<feature type="domain" description="TMC" evidence="8">
    <location>
        <begin position="944"/>
        <end position="1058"/>
    </location>
</feature>
<evidence type="ECO:0000256" key="6">
    <source>
        <dbReference type="SAM" id="MobiDB-lite"/>
    </source>
</evidence>
<evidence type="ECO:0000256" key="1">
    <source>
        <dbReference type="ARBA" id="ARBA00004141"/>
    </source>
</evidence>
<feature type="region of interest" description="Disordered" evidence="6">
    <location>
        <begin position="1162"/>
        <end position="1197"/>
    </location>
</feature>
<evidence type="ECO:0000313" key="9">
    <source>
        <dbReference type="EMBL" id="CAL4066980.1"/>
    </source>
</evidence>
<proteinExistence type="inferred from homology"/>
<feature type="compositionally biased region" description="Basic and acidic residues" evidence="6">
    <location>
        <begin position="1340"/>
        <end position="1359"/>
    </location>
</feature>
<feature type="transmembrane region" description="Helical" evidence="7">
    <location>
        <begin position="1129"/>
        <end position="1151"/>
    </location>
</feature>
<dbReference type="GO" id="GO:0008381">
    <property type="term" value="F:mechanosensitive monoatomic ion channel activity"/>
    <property type="evidence" value="ECO:0007669"/>
    <property type="project" value="TreeGrafter"/>
</dbReference>
<dbReference type="EMBL" id="CAXKWB010002438">
    <property type="protein sequence ID" value="CAL4066980.1"/>
    <property type="molecule type" value="Genomic_DNA"/>
</dbReference>
<comment type="subcellular location">
    <subcellularLocation>
        <location evidence="1">Membrane</location>
        <topology evidence="1">Multi-pass membrane protein</topology>
    </subcellularLocation>
</comment>
<dbReference type="GO" id="GO:0005886">
    <property type="term" value="C:plasma membrane"/>
    <property type="evidence" value="ECO:0007669"/>
    <property type="project" value="InterPro"/>
</dbReference>
<feature type="compositionally biased region" description="Basic and acidic residues" evidence="6">
    <location>
        <begin position="1436"/>
        <end position="1477"/>
    </location>
</feature>
<keyword evidence="5 7" id="KW-0472">Membrane</keyword>
<evidence type="ECO:0000256" key="3">
    <source>
        <dbReference type="ARBA" id="ARBA00022692"/>
    </source>
</evidence>
<keyword evidence="3 7" id="KW-0812">Transmembrane</keyword>
<dbReference type="InterPro" id="IPR038900">
    <property type="entry name" value="TMC"/>
</dbReference>